<evidence type="ECO:0000313" key="3">
    <source>
        <dbReference type="Proteomes" id="UP000256328"/>
    </source>
</evidence>
<keyword evidence="3" id="KW-1185">Reference proteome</keyword>
<dbReference type="Proteomes" id="UP000256328">
    <property type="component" value="Unassembled WGS sequence"/>
</dbReference>
<dbReference type="EMBL" id="PDLN01000004">
    <property type="protein sequence ID" value="RDW87919.1"/>
    <property type="molecule type" value="Genomic_DNA"/>
</dbReference>
<reference evidence="2 3" key="1">
    <citation type="journal article" date="2018" name="IMA Fungus">
        <title>IMA Genome-F 9: Draft genome sequence of Annulohypoxylon stygium, Aspergillus mulundensis, Berkeleyomyces basicola (syn. Thielaviopsis basicola), Ceratocystis smalleyi, two Cercospora beticola strains, Coleophoma cylindrospora, Fusarium fracticaudum, Phialophora cf. hyalina, and Morchella septimelata.</title>
        <authorList>
            <person name="Wingfield B.D."/>
            <person name="Bills G.F."/>
            <person name="Dong Y."/>
            <person name="Huang W."/>
            <person name="Nel W.J."/>
            <person name="Swalarsk-Parry B.S."/>
            <person name="Vaghefi N."/>
            <person name="Wilken P.M."/>
            <person name="An Z."/>
            <person name="de Beer Z.W."/>
            <person name="De Vos L."/>
            <person name="Chen L."/>
            <person name="Duong T.A."/>
            <person name="Gao Y."/>
            <person name="Hammerbacher A."/>
            <person name="Kikkert J.R."/>
            <person name="Li Y."/>
            <person name="Li H."/>
            <person name="Li K."/>
            <person name="Li Q."/>
            <person name="Liu X."/>
            <person name="Ma X."/>
            <person name="Naidoo K."/>
            <person name="Pethybridge S.J."/>
            <person name="Sun J."/>
            <person name="Steenkamp E.T."/>
            <person name="van der Nest M.A."/>
            <person name="van Wyk S."/>
            <person name="Wingfield M.J."/>
            <person name="Xiong C."/>
            <person name="Yue Q."/>
            <person name="Zhang X."/>
        </authorList>
    </citation>
    <scope>NUCLEOTIDE SEQUENCE [LARGE SCALE GENOMIC DNA]</scope>
    <source>
        <strain evidence="2 3">BP5796</strain>
    </source>
</reference>
<evidence type="ECO:0000259" key="1">
    <source>
        <dbReference type="SMART" id="SM00860"/>
    </source>
</evidence>
<dbReference type="SUPFAM" id="SSF160631">
    <property type="entry name" value="SMI1/KNR4-like"/>
    <property type="match status" value="1"/>
</dbReference>
<evidence type="ECO:0000313" key="2">
    <source>
        <dbReference type="EMBL" id="RDW87919.1"/>
    </source>
</evidence>
<dbReference type="InterPro" id="IPR018958">
    <property type="entry name" value="Knr4/Smi1-like_dom"/>
</dbReference>
<accession>A0A3D8SNL5</accession>
<comment type="caution">
    <text evidence="2">The sequence shown here is derived from an EMBL/GenBank/DDBJ whole genome shotgun (WGS) entry which is preliminary data.</text>
</comment>
<gene>
    <name evidence="2" type="ORF">BP5796_03613</name>
</gene>
<sequence length="469" mass="53246">MFLQGFLEDDILAERSTDAVVANASLKAVELAMLGLPDEANAIFTLLHPTGSLRYSSQMEFFFAASGMRRPDGTEPLDDQQLAPLEQRALESFGHLPRDINFANIDETSYEKITSIVNDLDSRNSPYKDARTGFQAMLMSAGVTALLAMANVLGHEDQASNMMNRITLRIQANKQSVYLSLVRSAWRPYFLSGWLRDKLGMTVAELQQYAAFVLQTTKTRLENGPRRIDDFYADKDVPQLLDELSRNTVTSPDYTSDVYRDDHVGDTAPISVLGRPATEEHITATETRIGHRFPEDLKNFFRITNGCLRVKVGSPPGQIFQRRLVSLGFMAWEDSCFMASSTFYLLPDIPKIDFDWPEFENGAIAMYEHSGQSTQYIWMVPEAPVQIAKQRVQDVYERANDETKAIIDQEINFRFGSREAFNAMTVCFFQQYWGEADGEAFPSFRSFLNRVVYESREMPQRSPLKLPVE</sequence>
<protein>
    <recommendedName>
        <fullName evidence="1">Knr4/Smi1-like domain-containing protein</fullName>
    </recommendedName>
</protein>
<dbReference type="Pfam" id="PF09346">
    <property type="entry name" value="SMI1_KNR4"/>
    <property type="match status" value="1"/>
</dbReference>
<dbReference type="AlphaFoldDB" id="A0A3D8SNL5"/>
<dbReference type="SMART" id="SM00860">
    <property type="entry name" value="SMI1_KNR4"/>
    <property type="match status" value="1"/>
</dbReference>
<dbReference type="OrthoDB" id="2788868at2759"/>
<organism evidence="2 3">
    <name type="scientific">Coleophoma crateriformis</name>
    <dbReference type="NCBI Taxonomy" id="565419"/>
    <lineage>
        <taxon>Eukaryota</taxon>
        <taxon>Fungi</taxon>
        <taxon>Dikarya</taxon>
        <taxon>Ascomycota</taxon>
        <taxon>Pezizomycotina</taxon>
        <taxon>Leotiomycetes</taxon>
        <taxon>Helotiales</taxon>
        <taxon>Dermateaceae</taxon>
        <taxon>Coleophoma</taxon>
    </lineage>
</organism>
<name>A0A3D8SNL5_9HELO</name>
<proteinExistence type="predicted"/>
<feature type="domain" description="Knr4/Smi1-like" evidence="1">
    <location>
        <begin position="276"/>
        <end position="450"/>
    </location>
</feature>
<dbReference type="InterPro" id="IPR037883">
    <property type="entry name" value="Knr4/Smi1-like_sf"/>
</dbReference>